<protein>
    <submittedName>
        <fullName evidence="2">Type II secretory pathway, ATPase PulE/Tfp pilus assembly pathway, ATPase PilB</fullName>
    </submittedName>
</protein>
<evidence type="ECO:0000313" key="3">
    <source>
        <dbReference type="Proteomes" id="UP000031599"/>
    </source>
</evidence>
<evidence type="ECO:0000313" key="2">
    <source>
        <dbReference type="EMBL" id="KIG16842.1"/>
    </source>
</evidence>
<feature type="domain" description="AAA+ ATPase" evidence="1">
    <location>
        <begin position="60"/>
        <end position="361"/>
    </location>
</feature>
<name>A0A0C2DAB8_9BACT</name>
<organism evidence="2 3">
    <name type="scientific">Enhygromyxa salina</name>
    <dbReference type="NCBI Taxonomy" id="215803"/>
    <lineage>
        <taxon>Bacteria</taxon>
        <taxon>Pseudomonadati</taxon>
        <taxon>Myxococcota</taxon>
        <taxon>Polyangia</taxon>
        <taxon>Nannocystales</taxon>
        <taxon>Nannocystaceae</taxon>
        <taxon>Enhygromyxa</taxon>
    </lineage>
</organism>
<gene>
    <name evidence="2" type="ORF">DB30_04004</name>
</gene>
<dbReference type="SMART" id="SM00382">
    <property type="entry name" value="AAA"/>
    <property type="match status" value="1"/>
</dbReference>
<dbReference type="SUPFAM" id="SSF52540">
    <property type="entry name" value="P-loop containing nucleoside triphosphate hydrolases"/>
    <property type="match status" value="1"/>
</dbReference>
<accession>A0A0C2DAB8</accession>
<dbReference type="AlphaFoldDB" id="A0A0C2DAB8"/>
<sequence length="444" mass="49319">MDDFARARSSTEAFWAFDPFAVVVPDDPRFADIEKDLPREHFGVAAPVHRYFNDPARKRGSVKFAVIGHQGMGKTTLLRKAMADLRPLGIMPVYIDALTAFDQGDLLLPDLILVVAREVISVLSDQGIALDAAIVDATYHWFADELLTRTYATQIEASIGTGAQAGVDLPLLAKFSGRFAASLKTDNEYRKVIRQHAVRDVNELIRRVNILLDGAHAALAGRSQQLCVVFDNLEKLIDRDMVAKAVLAPAQELRGLRVHMVLFLHPADDYAPTHVAASQAYDVVNIPSLPVRFKGDPVDLVRPEAARAIRRLLEARVVLDDVFAEPDRALTLLAATSGGHIRDLLRLARRATELAEPRKVELEHIEAAGRWLSGHRTPLMTAEDWRRAVPIHRTHAIQNSAADAHMLLHSCVLFYDGEPWWDLHPVVRNDPGFARAQLEVDASE</sequence>
<dbReference type="RefSeq" id="WP_052548851.1">
    <property type="nucleotide sequence ID" value="NZ_JMCC02000031.1"/>
</dbReference>
<reference evidence="2 3" key="1">
    <citation type="submission" date="2014-12" db="EMBL/GenBank/DDBJ databases">
        <title>Genome assembly of Enhygromyxa salina DSM 15201.</title>
        <authorList>
            <person name="Sharma G."/>
            <person name="Subramanian S."/>
        </authorList>
    </citation>
    <scope>NUCLEOTIDE SEQUENCE [LARGE SCALE GENOMIC DNA]</scope>
    <source>
        <strain evidence="2 3">DSM 15201</strain>
    </source>
</reference>
<comment type="caution">
    <text evidence="2">The sequence shown here is derived from an EMBL/GenBank/DDBJ whole genome shotgun (WGS) entry which is preliminary data.</text>
</comment>
<dbReference type="EMBL" id="JMCC02000031">
    <property type="protein sequence ID" value="KIG16842.1"/>
    <property type="molecule type" value="Genomic_DNA"/>
</dbReference>
<dbReference type="InterPro" id="IPR003593">
    <property type="entry name" value="AAA+_ATPase"/>
</dbReference>
<evidence type="ECO:0000259" key="1">
    <source>
        <dbReference type="SMART" id="SM00382"/>
    </source>
</evidence>
<dbReference type="InterPro" id="IPR027417">
    <property type="entry name" value="P-loop_NTPase"/>
</dbReference>
<dbReference type="Proteomes" id="UP000031599">
    <property type="component" value="Unassembled WGS sequence"/>
</dbReference>
<proteinExistence type="predicted"/>